<protein>
    <submittedName>
        <fullName evidence="2">Cupin domain protein</fullName>
    </submittedName>
</protein>
<accession>A0A0G0AAN9</accession>
<comment type="caution">
    <text evidence="2">The sequence shown here is derived from an EMBL/GenBank/DDBJ whole genome shotgun (WGS) entry which is preliminary data.</text>
</comment>
<sequence length="123" mass="14310">MKIIKKSDAIHVDKPEGTKVDYYLRNEYEVHYNEQVAGSTQTWHHHEKISETLFIIEGKLTAKWRENNEEKTQIVSAGDLIETENTSHTFINHTDKVVKFLVFKQVLSGQNKIELLKTDKVVD</sequence>
<dbReference type="Gene3D" id="2.60.120.10">
    <property type="entry name" value="Jelly Rolls"/>
    <property type="match status" value="1"/>
</dbReference>
<evidence type="ECO:0000313" key="2">
    <source>
        <dbReference type="EMBL" id="KKP48376.1"/>
    </source>
</evidence>
<dbReference type="InterPro" id="IPR013096">
    <property type="entry name" value="Cupin_2"/>
</dbReference>
<dbReference type="Proteomes" id="UP000033995">
    <property type="component" value="Unassembled WGS sequence"/>
</dbReference>
<gene>
    <name evidence="2" type="ORF">UR38_C0001G0172</name>
</gene>
<dbReference type="Pfam" id="PF07883">
    <property type="entry name" value="Cupin_2"/>
    <property type="match status" value="1"/>
</dbReference>
<reference evidence="2 3" key="1">
    <citation type="journal article" date="2015" name="Nature">
        <title>rRNA introns, odd ribosomes, and small enigmatic genomes across a large radiation of phyla.</title>
        <authorList>
            <person name="Brown C.T."/>
            <person name="Hug L.A."/>
            <person name="Thomas B.C."/>
            <person name="Sharon I."/>
            <person name="Castelle C.J."/>
            <person name="Singh A."/>
            <person name="Wilkins M.J."/>
            <person name="Williams K.H."/>
            <person name="Banfield J.F."/>
        </authorList>
    </citation>
    <scope>NUCLEOTIDE SEQUENCE [LARGE SCALE GENOMIC DNA]</scope>
</reference>
<dbReference type="EMBL" id="LBOZ01000001">
    <property type="protein sequence ID" value="KKP48376.1"/>
    <property type="molecule type" value="Genomic_DNA"/>
</dbReference>
<dbReference type="AlphaFoldDB" id="A0A0G0AAN9"/>
<dbReference type="InterPro" id="IPR014710">
    <property type="entry name" value="RmlC-like_jellyroll"/>
</dbReference>
<name>A0A0G0AAN9_9BACT</name>
<organism evidence="2 3">
    <name type="scientific">Candidatus Woesebacteria bacterium GW2011_GWA2_33_28</name>
    <dbReference type="NCBI Taxonomy" id="1618561"/>
    <lineage>
        <taxon>Bacteria</taxon>
        <taxon>Candidatus Woeseibacteriota</taxon>
    </lineage>
</organism>
<dbReference type="InterPro" id="IPR011051">
    <property type="entry name" value="RmlC_Cupin_sf"/>
</dbReference>
<proteinExistence type="predicted"/>
<dbReference type="SUPFAM" id="SSF51182">
    <property type="entry name" value="RmlC-like cupins"/>
    <property type="match status" value="1"/>
</dbReference>
<evidence type="ECO:0000313" key="3">
    <source>
        <dbReference type="Proteomes" id="UP000033995"/>
    </source>
</evidence>
<evidence type="ECO:0000259" key="1">
    <source>
        <dbReference type="Pfam" id="PF07883"/>
    </source>
</evidence>
<feature type="domain" description="Cupin type-2" evidence="1">
    <location>
        <begin position="38"/>
        <end position="102"/>
    </location>
</feature>